<evidence type="ECO:0000313" key="3">
    <source>
        <dbReference type="EMBL" id="ACK80827.1"/>
    </source>
</evidence>
<proteinExistence type="predicted"/>
<evidence type="ECO:0000256" key="2">
    <source>
        <dbReference type="SAM" id="MobiDB-lite"/>
    </source>
</evidence>
<feature type="compositionally biased region" description="Low complexity" evidence="2">
    <location>
        <begin position="171"/>
        <end position="184"/>
    </location>
</feature>
<name>B7JBK9_ACIF2</name>
<dbReference type="EMBL" id="CP001219">
    <property type="protein sequence ID" value="ACK80827.1"/>
    <property type="molecule type" value="Genomic_DNA"/>
</dbReference>
<dbReference type="SUPFAM" id="SSF46565">
    <property type="entry name" value="Chaperone J-domain"/>
    <property type="match status" value="1"/>
</dbReference>
<keyword evidence="1" id="KW-0175">Coiled coil</keyword>
<accession>B7JBK9</accession>
<evidence type="ECO:0008006" key="5">
    <source>
        <dbReference type="Google" id="ProtNLM"/>
    </source>
</evidence>
<dbReference type="InterPro" id="IPR036869">
    <property type="entry name" value="J_dom_sf"/>
</dbReference>
<dbReference type="eggNOG" id="COG2214">
    <property type="taxonomic scope" value="Bacteria"/>
</dbReference>
<dbReference type="AlphaFoldDB" id="B7JBK9"/>
<dbReference type="HOGENOM" id="CLU_045814_0_0_6"/>
<feature type="coiled-coil region" evidence="1">
    <location>
        <begin position="50"/>
        <end position="77"/>
    </location>
</feature>
<protein>
    <recommendedName>
        <fullName evidence="5">Molecular chaperone DnaJ</fullName>
    </recommendedName>
</protein>
<dbReference type="KEGG" id="afr:AFE_1752"/>
<dbReference type="STRING" id="243159.AFE_1752"/>
<dbReference type="PaxDb" id="243159-AFE_1752"/>
<keyword evidence="4" id="KW-1185">Reference proteome</keyword>
<sequence length="392" mass="44802">MKEPRRRLVSSLFPCSLPQDIGMPPLRLPARLMMQPERTDAPLSSEQKTFHRLSQQIAKVRQQMSDWESAMEVTRQRVLKDLLPLRDQHLQLRIQLLVQLDSISLTQKLGKADSETLSQMIAQLAENLMTESSDPQLQEIYDRHGGPDAEEQAMFAEMKASMEDFFNLNPEAAGAGAENGPSENPEAWTERERRQTQAQRERQRARPKTARQKAEEARQAEQAGQIRESLQSIYRRLVSAVHPDREADPILRAQKTALMQRINQAYGENDLLQLLALQHELGLMDAQAIHHLGDAHLKKYNQALKEQLATLKGKMQALQQHLAGNLGVPPFAIHSPQALSRDLQETIQATRQAMSGLRLEMKRLAQPVYLKRWIKTARREMALQHCIEDDFF</sequence>
<evidence type="ECO:0000256" key="1">
    <source>
        <dbReference type="SAM" id="Coils"/>
    </source>
</evidence>
<organism evidence="3 4">
    <name type="scientific">Acidithiobacillus ferrooxidans (strain ATCC 23270 / DSM 14882 / CIP 104768 / NCIMB 8455)</name>
    <name type="common">Ferrobacillus ferrooxidans (strain ATCC 23270)</name>
    <dbReference type="NCBI Taxonomy" id="243159"/>
    <lineage>
        <taxon>Bacteria</taxon>
        <taxon>Pseudomonadati</taxon>
        <taxon>Pseudomonadota</taxon>
        <taxon>Acidithiobacillia</taxon>
        <taxon>Acidithiobacillales</taxon>
        <taxon>Acidithiobacillaceae</taxon>
        <taxon>Acidithiobacillus</taxon>
    </lineage>
</organism>
<reference evidence="3 4" key="1">
    <citation type="journal article" date="2008" name="BMC Genomics">
        <title>Acidithiobacillus ferrooxidans metabolism: from genome sequence to industrial applications.</title>
        <authorList>
            <person name="Valdes J."/>
            <person name="Pedroso I."/>
            <person name="Quatrini R."/>
            <person name="Dodson R.J."/>
            <person name="Tettelin H."/>
            <person name="Blake R.II."/>
            <person name="Eisen J.A."/>
            <person name="Holmes D.S."/>
        </authorList>
    </citation>
    <scope>NUCLEOTIDE SEQUENCE [LARGE SCALE GENOMIC DNA]</scope>
    <source>
        <strain evidence="4">ATCC 23270 / DSM 14882 / CIP 104768 / NCIMB 8455</strain>
    </source>
</reference>
<gene>
    <name evidence="3" type="ordered locus">AFE_1752</name>
</gene>
<feature type="region of interest" description="Disordered" evidence="2">
    <location>
        <begin position="171"/>
        <end position="225"/>
    </location>
</feature>
<evidence type="ECO:0000313" key="4">
    <source>
        <dbReference type="Proteomes" id="UP000001362"/>
    </source>
</evidence>
<feature type="compositionally biased region" description="Basic and acidic residues" evidence="2">
    <location>
        <begin position="188"/>
        <end position="204"/>
    </location>
</feature>
<dbReference type="Proteomes" id="UP000001362">
    <property type="component" value="Chromosome"/>
</dbReference>